<evidence type="ECO:0000313" key="1">
    <source>
        <dbReference type="EMBL" id="RNA09575.1"/>
    </source>
</evidence>
<evidence type="ECO:0000313" key="2">
    <source>
        <dbReference type="Proteomes" id="UP000276133"/>
    </source>
</evidence>
<dbReference type="AlphaFoldDB" id="A0A3M7QF60"/>
<feature type="non-terminal residue" evidence="1">
    <location>
        <position position="108"/>
    </location>
</feature>
<sequence length="108" mass="12262">MLNSSSRTGITVSADTDRMWWTIAQREYSQWFTNQYEPSAIGPKKSPPTTCHGPWGIGDATIGSYDRRSVFAWHAWHLFTLSSTISSMPGNQTRARTRAFVFSMPWCP</sequence>
<keyword evidence="2" id="KW-1185">Reference proteome</keyword>
<gene>
    <name evidence="1" type="ORF">BpHYR1_015221</name>
</gene>
<accession>A0A3M7QF60</accession>
<comment type="caution">
    <text evidence="1">The sequence shown here is derived from an EMBL/GenBank/DDBJ whole genome shotgun (WGS) entry which is preliminary data.</text>
</comment>
<protein>
    <submittedName>
        <fullName evidence="1">Uncharacterized protein</fullName>
    </submittedName>
</protein>
<organism evidence="1 2">
    <name type="scientific">Brachionus plicatilis</name>
    <name type="common">Marine rotifer</name>
    <name type="synonym">Brachionus muelleri</name>
    <dbReference type="NCBI Taxonomy" id="10195"/>
    <lineage>
        <taxon>Eukaryota</taxon>
        <taxon>Metazoa</taxon>
        <taxon>Spiralia</taxon>
        <taxon>Gnathifera</taxon>
        <taxon>Rotifera</taxon>
        <taxon>Eurotatoria</taxon>
        <taxon>Monogononta</taxon>
        <taxon>Pseudotrocha</taxon>
        <taxon>Ploima</taxon>
        <taxon>Brachionidae</taxon>
        <taxon>Brachionus</taxon>
    </lineage>
</organism>
<proteinExistence type="predicted"/>
<name>A0A3M7QF60_BRAPC</name>
<dbReference type="EMBL" id="REGN01006438">
    <property type="protein sequence ID" value="RNA09575.1"/>
    <property type="molecule type" value="Genomic_DNA"/>
</dbReference>
<reference evidence="1 2" key="1">
    <citation type="journal article" date="2018" name="Sci. Rep.">
        <title>Genomic signatures of local adaptation to the degree of environmental predictability in rotifers.</title>
        <authorList>
            <person name="Franch-Gras L."/>
            <person name="Hahn C."/>
            <person name="Garcia-Roger E.M."/>
            <person name="Carmona M.J."/>
            <person name="Serra M."/>
            <person name="Gomez A."/>
        </authorList>
    </citation>
    <scope>NUCLEOTIDE SEQUENCE [LARGE SCALE GENOMIC DNA]</scope>
    <source>
        <strain evidence="1">HYR1</strain>
    </source>
</reference>
<dbReference type="Proteomes" id="UP000276133">
    <property type="component" value="Unassembled WGS sequence"/>
</dbReference>